<sequence length="97" mass="10915">MFFKLHVHRGRRGEPKTFAWCDYRDFIRMVHLQLGTPVVWVWDNLSVHLQQEKPAPQPDPESVPIGAGSSLQASGDASRPVTGRTRCTPDCCRASLL</sequence>
<evidence type="ECO:0008006" key="4">
    <source>
        <dbReference type="Google" id="ProtNLM"/>
    </source>
</evidence>
<name>A0ABW0CSV6_STRCD</name>
<organism evidence="2 3">
    <name type="scientific">Streptomyces coerulescens</name>
    <dbReference type="NCBI Taxonomy" id="29304"/>
    <lineage>
        <taxon>Bacteria</taxon>
        <taxon>Bacillati</taxon>
        <taxon>Actinomycetota</taxon>
        <taxon>Actinomycetes</taxon>
        <taxon>Kitasatosporales</taxon>
        <taxon>Streptomycetaceae</taxon>
        <taxon>Streptomyces</taxon>
    </lineage>
</organism>
<gene>
    <name evidence="2" type="ORF">ACFPQ9_34765</name>
</gene>
<feature type="region of interest" description="Disordered" evidence="1">
    <location>
        <begin position="52"/>
        <end position="88"/>
    </location>
</feature>
<protein>
    <recommendedName>
        <fullName evidence="4">Transposase</fullName>
    </recommendedName>
</protein>
<reference evidence="3" key="1">
    <citation type="journal article" date="2019" name="Int. J. Syst. Evol. Microbiol.">
        <title>The Global Catalogue of Microorganisms (GCM) 10K type strain sequencing project: providing services to taxonomists for standard genome sequencing and annotation.</title>
        <authorList>
            <consortium name="The Broad Institute Genomics Platform"/>
            <consortium name="The Broad Institute Genome Sequencing Center for Infectious Disease"/>
            <person name="Wu L."/>
            <person name="Ma J."/>
        </authorList>
    </citation>
    <scope>NUCLEOTIDE SEQUENCE [LARGE SCALE GENOMIC DNA]</scope>
    <source>
        <strain evidence="3">KCTC 42586</strain>
    </source>
</reference>
<comment type="caution">
    <text evidence="2">The sequence shown here is derived from an EMBL/GenBank/DDBJ whole genome shotgun (WGS) entry which is preliminary data.</text>
</comment>
<dbReference type="EMBL" id="JBHSKM010000032">
    <property type="protein sequence ID" value="MFC5219016.1"/>
    <property type="molecule type" value="Genomic_DNA"/>
</dbReference>
<evidence type="ECO:0000313" key="2">
    <source>
        <dbReference type="EMBL" id="MFC5219016.1"/>
    </source>
</evidence>
<evidence type="ECO:0000256" key="1">
    <source>
        <dbReference type="SAM" id="MobiDB-lite"/>
    </source>
</evidence>
<evidence type="ECO:0000313" key="3">
    <source>
        <dbReference type="Proteomes" id="UP001596263"/>
    </source>
</evidence>
<keyword evidence="3" id="KW-1185">Reference proteome</keyword>
<accession>A0ABW0CSV6</accession>
<proteinExistence type="predicted"/>
<dbReference type="RefSeq" id="WP_380862392.1">
    <property type="nucleotide sequence ID" value="NZ_JBHSKM010000032.1"/>
</dbReference>
<dbReference type="Proteomes" id="UP001596263">
    <property type="component" value="Unassembled WGS sequence"/>
</dbReference>